<gene>
    <name evidence="1" type="ORF">NCTC12123_05134</name>
</gene>
<sequence length="92" mass="9829">MLDDLQWSDAASLHTLKYLLMNCGAVPLLVVAAHRDISAVPDAALQALLAGLPEAAQNASEIVPQALSVKAVARWLATYFAPAARRRPISPR</sequence>
<dbReference type="Proteomes" id="UP000255163">
    <property type="component" value="Unassembled WGS sequence"/>
</dbReference>
<dbReference type="EMBL" id="UFYI01000007">
    <property type="protein sequence ID" value="STD25620.1"/>
    <property type="molecule type" value="Genomic_DNA"/>
</dbReference>
<name>A0A376FIK2_ENTAS</name>
<evidence type="ECO:0000313" key="1">
    <source>
        <dbReference type="EMBL" id="STD25620.1"/>
    </source>
</evidence>
<organism evidence="1 2">
    <name type="scientific">Enterobacter asburiae</name>
    <dbReference type="NCBI Taxonomy" id="61645"/>
    <lineage>
        <taxon>Bacteria</taxon>
        <taxon>Pseudomonadati</taxon>
        <taxon>Pseudomonadota</taxon>
        <taxon>Gammaproteobacteria</taxon>
        <taxon>Enterobacterales</taxon>
        <taxon>Enterobacteriaceae</taxon>
        <taxon>Enterobacter</taxon>
        <taxon>Enterobacter cloacae complex</taxon>
    </lineage>
</organism>
<protein>
    <submittedName>
        <fullName evidence="1">PAS sensor protein</fullName>
    </submittedName>
</protein>
<reference evidence="1 2" key="1">
    <citation type="submission" date="2018-06" db="EMBL/GenBank/DDBJ databases">
        <authorList>
            <consortium name="Pathogen Informatics"/>
            <person name="Doyle S."/>
        </authorList>
    </citation>
    <scope>NUCLEOTIDE SEQUENCE [LARGE SCALE GENOMIC DNA]</scope>
    <source>
        <strain evidence="1 2">NCTC12123</strain>
    </source>
</reference>
<evidence type="ECO:0000313" key="2">
    <source>
        <dbReference type="Proteomes" id="UP000255163"/>
    </source>
</evidence>
<dbReference type="AlphaFoldDB" id="A0A376FIK2"/>
<accession>A0A376FIK2</accession>
<proteinExistence type="predicted"/>